<feature type="transmembrane region" description="Helical" evidence="6">
    <location>
        <begin position="476"/>
        <end position="495"/>
    </location>
</feature>
<reference evidence="9" key="1">
    <citation type="submission" date="2019-12" db="UniProtKB">
        <authorList>
            <consortium name="WormBaseParasite"/>
        </authorList>
    </citation>
    <scope>IDENTIFICATION</scope>
</reference>
<dbReference type="PRINTS" id="PR00171">
    <property type="entry name" value="SUGRTRNSPORT"/>
</dbReference>
<feature type="transmembrane region" description="Helical" evidence="6">
    <location>
        <begin position="91"/>
        <end position="108"/>
    </location>
</feature>
<comment type="similarity">
    <text evidence="5">Belongs to the major facilitator superfamily. Sugar transporter (TC 2.A.1.1) family.</text>
</comment>
<dbReference type="PROSITE" id="PS50850">
    <property type="entry name" value="MFS"/>
    <property type="match status" value="1"/>
</dbReference>
<keyword evidence="8" id="KW-1185">Reference proteome</keyword>
<organism evidence="8 9">
    <name type="scientific">Trichuris muris</name>
    <name type="common">Mouse whipworm</name>
    <dbReference type="NCBI Taxonomy" id="70415"/>
    <lineage>
        <taxon>Eukaryota</taxon>
        <taxon>Metazoa</taxon>
        <taxon>Ecdysozoa</taxon>
        <taxon>Nematoda</taxon>
        <taxon>Enoplea</taxon>
        <taxon>Dorylaimia</taxon>
        <taxon>Trichinellida</taxon>
        <taxon>Trichuridae</taxon>
        <taxon>Trichuris</taxon>
    </lineage>
</organism>
<dbReference type="GO" id="GO:0016020">
    <property type="term" value="C:membrane"/>
    <property type="evidence" value="ECO:0007669"/>
    <property type="project" value="UniProtKB-SubCell"/>
</dbReference>
<dbReference type="InterPro" id="IPR005829">
    <property type="entry name" value="Sugar_transporter_CS"/>
</dbReference>
<sequence>MPASRHLFETVGLAALGGSFQFYNFGVVNLPQLVVQRWMNETLYERDGTVLNQRQLDIRWSIFVSMISVGAIAGSLCVAFLTTFLGRKVSLLIASAANVLACALFLIAKKVGYMEIMLAGRLLNGICVGLASGIVPLYVTEIAPTRYRGAAGSVHQVAVLLGDFVSLLLPSAELLGTDELWPVAFAITAIPSSCLVAYLPFTRESPSWLFIHKRDKELARKAVEHFICGQEAVETRMKELELESTLCSKMERSFCSKLYRMFTKRELVAPFCMVLLVVCSQQFTAAPVVFSYSTYMFTQAGMDIWLAQKLTLGCGFLCFITTLPAPILIERLGRRRLSLIQQIGCLVVLFLFCLFEILRANGFTSWTGYAIAVVILLYMGFYGLGSPIPWVLSSEMFSEEYRPVAVTLSTTFIWLLCFVGTGLFLPLKHAIGLGYYFLFYVGCLVLVVLLTLLLLPETKNRSVAEIIAEYRRRKSSLATFTISGIHAAISGIDVSHDPTTT</sequence>
<dbReference type="InterPro" id="IPR020846">
    <property type="entry name" value="MFS_dom"/>
</dbReference>
<evidence type="ECO:0000259" key="7">
    <source>
        <dbReference type="PROSITE" id="PS50850"/>
    </source>
</evidence>
<dbReference type="Proteomes" id="UP000046395">
    <property type="component" value="Unassembled WGS sequence"/>
</dbReference>
<dbReference type="InterPro" id="IPR045263">
    <property type="entry name" value="GLUT"/>
</dbReference>
<dbReference type="PANTHER" id="PTHR23503">
    <property type="entry name" value="SOLUTE CARRIER FAMILY 2"/>
    <property type="match status" value="1"/>
</dbReference>
<dbReference type="STRING" id="70415.A0A5S6R4A0"/>
<feature type="transmembrane region" description="Helical" evidence="6">
    <location>
        <begin position="369"/>
        <end position="392"/>
    </location>
</feature>
<accession>A0A5S6R4A0</accession>
<dbReference type="NCBIfam" id="TIGR00879">
    <property type="entry name" value="SP"/>
    <property type="match status" value="1"/>
</dbReference>
<evidence type="ECO:0000256" key="3">
    <source>
        <dbReference type="ARBA" id="ARBA00022989"/>
    </source>
</evidence>
<dbReference type="GO" id="GO:0015149">
    <property type="term" value="F:hexose transmembrane transporter activity"/>
    <property type="evidence" value="ECO:0007669"/>
    <property type="project" value="TreeGrafter"/>
</dbReference>
<dbReference type="AlphaFoldDB" id="A0A5S6R4A0"/>
<dbReference type="InterPro" id="IPR003663">
    <property type="entry name" value="Sugar/inositol_transpt"/>
</dbReference>
<keyword evidence="3 6" id="KW-1133">Transmembrane helix</keyword>
<evidence type="ECO:0000256" key="2">
    <source>
        <dbReference type="ARBA" id="ARBA00022692"/>
    </source>
</evidence>
<dbReference type="PANTHER" id="PTHR23503:SF121">
    <property type="entry name" value="MAJOR FACILITATOR SUPERFAMILY (MFS) PROFILE DOMAIN-CONTAINING PROTEIN"/>
    <property type="match status" value="1"/>
</dbReference>
<feature type="transmembrane region" description="Helical" evidence="6">
    <location>
        <begin position="120"/>
        <end position="139"/>
    </location>
</feature>
<evidence type="ECO:0000256" key="5">
    <source>
        <dbReference type="RuleBase" id="RU003346"/>
    </source>
</evidence>
<proteinExistence type="inferred from homology"/>
<evidence type="ECO:0000256" key="4">
    <source>
        <dbReference type="ARBA" id="ARBA00023136"/>
    </source>
</evidence>
<feature type="transmembrane region" description="Helical" evidence="6">
    <location>
        <begin position="267"/>
        <end position="290"/>
    </location>
</feature>
<evidence type="ECO:0000256" key="1">
    <source>
        <dbReference type="ARBA" id="ARBA00004141"/>
    </source>
</evidence>
<dbReference type="Gene3D" id="1.20.1250.20">
    <property type="entry name" value="MFS general substrate transporter like domains"/>
    <property type="match status" value="1"/>
</dbReference>
<name>A0A5S6R4A0_TRIMR</name>
<dbReference type="PROSITE" id="PS00217">
    <property type="entry name" value="SUGAR_TRANSPORT_2"/>
    <property type="match status" value="1"/>
</dbReference>
<dbReference type="InterPro" id="IPR036259">
    <property type="entry name" value="MFS_trans_sf"/>
</dbReference>
<feature type="transmembrane region" description="Helical" evidence="6">
    <location>
        <begin position="404"/>
        <end position="427"/>
    </location>
</feature>
<feature type="transmembrane region" description="Helical" evidence="6">
    <location>
        <begin position="310"/>
        <end position="329"/>
    </location>
</feature>
<dbReference type="SUPFAM" id="SSF103473">
    <property type="entry name" value="MFS general substrate transporter"/>
    <property type="match status" value="1"/>
</dbReference>
<keyword evidence="5" id="KW-0813">Transport</keyword>
<evidence type="ECO:0000313" key="9">
    <source>
        <dbReference type="WBParaSite" id="TMUE_3000014416.1"/>
    </source>
</evidence>
<dbReference type="Pfam" id="PF00083">
    <property type="entry name" value="Sugar_tr"/>
    <property type="match status" value="1"/>
</dbReference>
<evidence type="ECO:0000256" key="6">
    <source>
        <dbReference type="SAM" id="Phobius"/>
    </source>
</evidence>
<feature type="domain" description="Major facilitator superfamily (MFS) profile" evidence="7">
    <location>
        <begin position="10"/>
        <end position="459"/>
    </location>
</feature>
<keyword evidence="4 6" id="KW-0472">Membrane</keyword>
<dbReference type="WBParaSite" id="TMUE_3000014416.1">
    <property type="protein sequence ID" value="TMUE_3000014416.1"/>
    <property type="gene ID" value="WBGene00290008"/>
</dbReference>
<evidence type="ECO:0000313" key="8">
    <source>
        <dbReference type="Proteomes" id="UP000046395"/>
    </source>
</evidence>
<dbReference type="InterPro" id="IPR005828">
    <property type="entry name" value="MFS_sugar_transport-like"/>
</dbReference>
<feature type="transmembrane region" description="Helical" evidence="6">
    <location>
        <begin position="336"/>
        <end position="357"/>
    </location>
</feature>
<feature type="transmembrane region" description="Helical" evidence="6">
    <location>
        <begin position="62"/>
        <end position="85"/>
    </location>
</feature>
<protein>
    <submittedName>
        <fullName evidence="9">MFS domain-containing protein</fullName>
    </submittedName>
</protein>
<comment type="subcellular location">
    <subcellularLocation>
        <location evidence="1">Membrane</location>
        <topology evidence="1">Multi-pass membrane protein</topology>
    </subcellularLocation>
</comment>
<feature type="transmembrane region" description="Helical" evidence="6">
    <location>
        <begin position="433"/>
        <end position="455"/>
    </location>
</feature>
<keyword evidence="2 6" id="KW-0812">Transmembrane</keyword>